<evidence type="ECO:0000256" key="2">
    <source>
        <dbReference type="PROSITE-ProRule" id="PRU00023"/>
    </source>
</evidence>
<organism evidence="5 6">
    <name type="scientific">Fusarium torreyae</name>
    <dbReference type="NCBI Taxonomy" id="1237075"/>
    <lineage>
        <taxon>Eukaryota</taxon>
        <taxon>Fungi</taxon>
        <taxon>Dikarya</taxon>
        <taxon>Ascomycota</taxon>
        <taxon>Pezizomycotina</taxon>
        <taxon>Sordariomycetes</taxon>
        <taxon>Hypocreomycetidae</taxon>
        <taxon>Hypocreales</taxon>
        <taxon>Nectriaceae</taxon>
        <taxon>Fusarium</taxon>
    </lineage>
</organism>
<dbReference type="AlphaFoldDB" id="A0A9W8V9W9"/>
<evidence type="ECO:0000256" key="3">
    <source>
        <dbReference type="SAM" id="MobiDB-lite"/>
    </source>
</evidence>
<dbReference type="InterPro" id="IPR027417">
    <property type="entry name" value="P-loop_NTPase"/>
</dbReference>
<sequence>MANSDDSDVGCMKALASCLRNRGKKSAKHPVAATASGCSASPTSDIREPIQLSPTTVQTPTALPIPSSIQTAAKDQLIIENPHQEDEGDTVTVSAEASVKVETPTNPGFPNTTKLDLWQEAYDELDDKTRAWVGDVSAFIDVKATTDELVMLVRESEEKHKGATPKLKIGNREIIWRDYANRVVTGLTSIGDIAITFAPAPSSAVWSGIKVLMKANVSQCEDLTAILGCTDIVLSLARRGRVYEEVYIGETPTTDVQEDLKQTLVRVYKKCLEFLAFVDARFKQNRLGSFLNSLLDPGQAETEVTAVRDLEKELDMATRPCQAQRSEAHDRLLRSLRKPLKRIDDKVATVLKRLEKAELEKVKETISSIPVGEQHGRIRQKRTPGTGEWLIQDRKRFLQWEQSSCSSVFWLQGKLGTGKSFLSSKVVDRYRSDDRDSMQIASQHDEGLAFFYCDRGDPAPLTSILRSYIRQLGEVPRRPEYVHEAMYKLHADEKNIQNHFSNETCKKALLVMINTYPRTTLILDGLDESSRDTRRDIIRVFDHLIREAEHVVKIFIASRVETDIEAEMESFQQLIYMDTLDNTGDIEKFVEQCISERKNWHISDDTKKEVKQRLSEKRDAMFRWTYLQWEKVKIAETNKEVMQLLKKLPGTLREAYDDIYDQKAPGSFELLVLQRAVRWVISAPEPLSSRILLPAIWAESQWKDENDDVIDQTDLNEAQLESICRHMITNDPHLEVWRFPHASVAEYFEGRSDLWLKDALAEVTTFLIRHLTKVCSNWPPPGLDGEDVLQRFPRHMPRDLDVSDFRHAFQIYTYQNWFLYVQSLRENNPKVSEVGQALKCFLGAAGPGQPSSREYEVYCEDILGHFSPFDFPKWRYYGRDVQPVQNFTFGIAVFGLHRVLAGWWDQDLDISLVNTGGRDLLAISAYYGYQDLCKSLVFLGFDANRPVNEREQSALGGAALSHDIEAITFLLQNEAKPNRVMQDGSLLCLAAACGTDAVRAFLDYGADPNISCGSECKWDYPLSRAAFVGDLEAVEALIRSKADINPVSFTDRYGIPLASAVFSDHLPVVRLLLNCGADVNASRASRNWGSILAIAIIMSTDTGMIEFLIEKASADTGVLTTSPPSNPQAIGKLVRGCPNGHKKNIRHNAAYLVGNGCVKAQVLKDIGLPEEFIPPDGFRGEWWEFQEEQNM</sequence>
<keyword evidence="2" id="KW-0040">ANK repeat</keyword>
<dbReference type="PANTHER" id="PTHR10039:SF17">
    <property type="entry name" value="FUNGAL STAND N-TERMINAL GOODBYE DOMAIN-CONTAINING PROTEIN-RELATED"/>
    <property type="match status" value="1"/>
</dbReference>
<dbReference type="PROSITE" id="PS00430">
    <property type="entry name" value="TONB_DEPENDENT_REC_1"/>
    <property type="match status" value="1"/>
</dbReference>
<dbReference type="InterPro" id="IPR010916">
    <property type="entry name" value="TonB_box_CS"/>
</dbReference>
<dbReference type="Gene3D" id="3.40.50.300">
    <property type="entry name" value="P-loop containing nucleotide triphosphate hydrolases"/>
    <property type="match status" value="1"/>
</dbReference>
<dbReference type="Pfam" id="PF12796">
    <property type="entry name" value="Ank_2"/>
    <property type="match status" value="1"/>
</dbReference>
<gene>
    <name evidence="5" type="ORF">NW762_013891</name>
</gene>
<dbReference type="PANTHER" id="PTHR10039">
    <property type="entry name" value="AMELOGENIN"/>
    <property type="match status" value="1"/>
</dbReference>
<dbReference type="Pfam" id="PF24883">
    <property type="entry name" value="NPHP3_N"/>
    <property type="match status" value="1"/>
</dbReference>
<dbReference type="SUPFAM" id="SSF48403">
    <property type="entry name" value="Ankyrin repeat"/>
    <property type="match status" value="1"/>
</dbReference>
<name>A0A9W8V9W9_9HYPO</name>
<evidence type="ECO:0000313" key="6">
    <source>
        <dbReference type="Proteomes" id="UP001152049"/>
    </source>
</evidence>
<keyword evidence="6" id="KW-1185">Reference proteome</keyword>
<dbReference type="Gene3D" id="1.25.40.20">
    <property type="entry name" value="Ankyrin repeat-containing domain"/>
    <property type="match status" value="1"/>
</dbReference>
<dbReference type="Proteomes" id="UP001152049">
    <property type="component" value="Unassembled WGS sequence"/>
</dbReference>
<dbReference type="SUPFAM" id="SSF52540">
    <property type="entry name" value="P-loop containing nucleoside triphosphate hydrolases"/>
    <property type="match status" value="1"/>
</dbReference>
<feature type="repeat" description="ANK" evidence="2">
    <location>
        <begin position="1056"/>
        <end position="1084"/>
    </location>
</feature>
<keyword evidence="1" id="KW-0677">Repeat</keyword>
<evidence type="ECO:0000256" key="1">
    <source>
        <dbReference type="ARBA" id="ARBA00022737"/>
    </source>
</evidence>
<feature type="region of interest" description="Disordered" evidence="3">
    <location>
        <begin position="22"/>
        <end position="46"/>
    </location>
</feature>
<dbReference type="SMART" id="SM00248">
    <property type="entry name" value="ANK"/>
    <property type="match status" value="5"/>
</dbReference>
<accession>A0A9W8V9W9</accession>
<dbReference type="InterPro" id="IPR056884">
    <property type="entry name" value="NPHP3-like_N"/>
</dbReference>
<dbReference type="InterPro" id="IPR036770">
    <property type="entry name" value="Ankyrin_rpt-contain_sf"/>
</dbReference>
<comment type="caution">
    <text evidence="5">The sequence shown here is derived from an EMBL/GenBank/DDBJ whole genome shotgun (WGS) entry which is preliminary data.</text>
</comment>
<dbReference type="EMBL" id="JAOQAZ010000045">
    <property type="protein sequence ID" value="KAJ4245767.1"/>
    <property type="molecule type" value="Genomic_DNA"/>
</dbReference>
<evidence type="ECO:0000313" key="5">
    <source>
        <dbReference type="EMBL" id="KAJ4245767.1"/>
    </source>
</evidence>
<dbReference type="PROSITE" id="PS50088">
    <property type="entry name" value="ANK_REPEAT"/>
    <property type="match status" value="1"/>
</dbReference>
<protein>
    <recommendedName>
        <fullName evidence="4">Nephrocystin 3-like N-terminal domain-containing protein</fullName>
    </recommendedName>
</protein>
<feature type="domain" description="Nephrocystin 3-like N-terminal" evidence="4">
    <location>
        <begin position="385"/>
        <end position="559"/>
    </location>
</feature>
<dbReference type="OrthoDB" id="7464126at2759"/>
<evidence type="ECO:0000259" key="4">
    <source>
        <dbReference type="Pfam" id="PF24883"/>
    </source>
</evidence>
<proteinExistence type="predicted"/>
<reference evidence="5" key="1">
    <citation type="submission" date="2022-09" db="EMBL/GenBank/DDBJ databases">
        <title>Fusarium specimens isolated from Avocado Roots.</title>
        <authorList>
            <person name="Stajich J."/>
            <person name="Roper C."/>
            <person name="Heimlech-Rivalta G."/>
        </authorList>
    </citation>
    <scope>NUCLEOTIDE SEQUENCE</scope>
    <source>
        <strain evidence="5">CF00136</strain>
    </source>
</reference>
<dbReference type="InterPro" id="IPR002110">
    <property type="entry name" value="Ankyrin_rpt"/>
</dbReference>